<evidence type="ECO:0000313" key="3">
    <source>
        <dbReference type="Proteomes" id="UP001515480"/>
    </source>
</evidence>
<proteinExistence type="predicted"/>
<feature type="compositionally biased region" description="Polar residues" evidence="1">
    <location>
        <begin position="10"/>
        <end position="55"/>
    </location>
</feature>
<evidence type="ECO:0000256" key="1">
    <source>
        <dbReference type="SAM" id="MobiDB-lite"/>
    </source>
</evidence>
<feature type="compositionally biased region" description="Polar residues" evidence="1">
    <location>
        <begin position="122"/>
        <end position="158"/>
    </location>
</feature>
<evidence type="ECO:0000313" key="2">
    <source>
        <dbReference type="EMBL" id="KAL1496028.1"/>
    </source>
</evidence>
<dbReference type="EMBL" id="JBGBPQ010000030">
    <property type="protein sequence ID" value="KAL1496028.1"/>
    <property type="molecule type" value="Genomic_DNA"/>
</dbReference>
<feature type="region of interest" description="Disordered" evidence="1">
    <location>
        <begin position="446"/>
        <end position="474"/>
    </location>
</feature>
<protein>
    <submittedName>
        <fullName evidence="2">Uncharacterized protein</fullName>
    </submittedName>
</protein>
<feature type="compositionally biased region" description="Polar residues" evidence="1">
    <location>
        <begin position="207"/>
        <end position="228"/>
    </location>
</feature>
<feature type="compositionally biased region" description="Low complexity" evidence="1">
    <location>
        <begin position="455"/>
        <end position="472"/>
    </location>
</feature>
<keyword evidence="3" id="KW-1185">Reference proteome</keyword>
<sequence length="589" mass="60967">MVEGKGLINDLTTAQEATQVEVASSLHTSPNGEVESASSPLTSPNVEATSISQLSEVEAASSPHNPRDSHPSQNGEVEATSISQLSQNGEVEAASSLNTSPDGEVQAASSPHIPADGEVEATSISQPSQNGEVEATSISQPSQNGEVEAASSSLNTSPDGEVEATSLSHPSQNGEVEATSLSHPSQNAEVEAASFAHIPPDGEEEATSISQPSQNGEMEAASISQPTQHAEVEPASSLNTSPDGEVEAASSPHTCPDGEVEAASTPHTSPEGEVEAASISQPSQNGELEAASTPLTSPKGEEEVSLTPDPAPDGMVEASSRPAMPTARTTFRPNAADDVPLRPAADSSPRRAYGVSDEAAPPRLVSRGAHALTARGRPFTAPHVRQAFNPCQVGVAAEGGRTWQATHALSQGGKMRCRDANHKLEIPMMLPAVEVRVSNLKMGGGAYLPSPRPPRVASAPSGRPAAPSGRPPITDLTNLLLHLHPPPRASPRLAVASQLAAARPRIADSLHSPRLRAQPSGEEWQLVPTLPRGKGARRVAVGWTPPRRGDASSAAAASARALAAPAGVLEMVRPALPQHPRPWTGRQRK</sequence>
<feature type="compositionally biased region" description="Polar residues" evidence="1">
    <location>
        <begin position="165"/>
        <end position="188"/>
    </location>
</feature>
<gene>
    <name evidence="2" type="ORF">AB1Y20_014661</name>
</gene>
<dbReference type="Proteomes" id="UP001515480">
    <property type="component" value="Unassembled WGS sequence"/>
</dbReference>
<name>A0AB34IDY8_PRYPA</name>
<dbReference type="AlphaFoldDB" id="A0AB34IDY8"/>
<feature type="region of interest" description="Disordered" evidence="1">
    <location>
        <begin position="1"/>
        <end position="359"/>
    </location>
</feature>
<organism evidence="2 3">
    <name type="scientific">Prymnesium parvum</name>
    <name type="common">Toxic golden alga</name>
    <dbReference type="NCBI Taxonomy" id="97485"/>
    <lineage>
        <taxon>Eukaryota</taxon>
        <taxon>Haptista</taxon>
        <taxon>Haptophyta</taxon>
        <taxon>Prymnesiophyceae</taxon>
        <taxon>Prymnesiales</taxon>
        <taxon>Prymnesiaceae</taxon>
        <taxon>Prymnesium</taxon>
    </lineage>
</organism>
<accession>A0AB34IDY8</accession>
<comment type="caution">
    <text evidence="2">The sequence shown here is derived from an EMBL/GenBank/DDBJ whole genome shotgun (WGS) entry which is preliminary data.</text>
</comment>
<reference evidence="2 3" key="1">
    <citation type="journal article" date="2024" name="Science">
        <title>Giant polyketide synthase enzymes in the biosynthesis of giant marine polyether toxins.</title>
        <authorList>
            <person name="Fallon T.R."/>
            <person name="Shende V.V."/>
            <person name="Wierzbicki I.H."/>
            <person name="Pendleton A.L."/>
            <person name="Watervoot N.F."/>
            <person name="Auber R.P."/>
            <person name="Gonzalez D.J."/>
            <person name="Wisecaver J.H."/>
            <person name="Moore B.S."/>
        </authorList>
    </citation>
    <scope>NUCLEOTIDE SEQUENCE [LARGE SCALE GENOMIC DNA]</scope>
    <source>
        <strain evidence="2 3">12B1</strain>
    </source>
</reference>
<feature type="compositionally biased region" description="Polar residues" evidence="1">
    <location>
        <begin position="71"/>
        <end position="101"/>
    </location>
</feature>